<dbReference type="GO" id="GO:0031201">
    <property type="term" value="C:SNARE complex"/>
    <property type="evidence" value="ECO:0007669"/>
    <property type="project" value="TreeGrafter"/>
</dbReference>
<dbReference type="SUPFAM" id="SSF58038">
    <property type="entry name" value="SNARE fusion complex"/>
    <property type="match status" value="1"/>
</dbReference>
<dbReference type="CDD" id="cd22808">
    <property type="entry name" value="Complexin_NTD_CPLX_I_II"/>
    <property type="match status" value="1"/>
</dbReference>
<dbReference type="GO" id="GO:0043195">
    <property type="term" value="C:terminal bouton"/>
    <property type="evidence" value="ECO:0007669"/>
    <property type="project" value="TreeGrafter"/>
</dbReference>
<comment type="function">
    <text evidence="6">Positively regulates a late step in synaptic vesicle exocytosis.</text>
</comment>
<evidence type="ECO:0000256" key="5">
    <source>
        <dbReference type="ARBA" id="ARBA00023054"/>
    </source>
</evidence>
<accession>A0A9J6D8G0</accession>
<feature type="compositionally biased region" description="Basic and acidic residues" evidence="7">
    <location>
        <begin position="262"/>
        <end position="278"/>
    </location>
</feature>
<evidence type="ECO:0000256" key="1">
    <source>
        <dbReference type="ARBA" id="ARBA00005396"/>
    </source>
</evidence>
<keyword evidence="2" id="KW-0813">Transport</keyword>
<comment type="caution">
    <text evidence="8">The sequence shown here is derived from an EMBL/GenBank/DDBJ whole genome shotgun (WGS) entry which is preliminary data.</text>
</comment>
<name>A0A9J6D8G0_RHIMP</name>
<gene>
    <name evidence="8" type="ORF">HPB51_008176</name>
</gene>
<keyword evidence="4" id="KW-0532">Neurotransmitter transport</keyword>
<dbReference type="EMBL" id="JABSTU010000010">
    <property type="protein sequence ID" value="KAH8018501.1"/>
    <property type="molecule type" value="Genomic_DNA"/>
</dbReference>
<dbReference type="Proteomes" id="UP000821866">
    <property type="component" value="Chromosome 8"/>
</dbReference>
<evidence type="ECO:0000313" key="8">
    <source>
        <dbReference type="EMBL" id="KAH8018501.1"/>
    </source>
</evidence>
<feature type="compositionally biased region" description="Low complexity" evidence="7">
    <location>
        <begin position="72"/>
        <end position="91"/>
    </location>
</feature>
<dbReference type="Pfam" id="PF05835">
    <property type="entry name" value="Synaphin"/>
    <property type="match status" value="1"/>
</dbReference>
<feature type="region of interest" description="Disordered" evidence="7">
    <location>
        <begin position="163"/>
        <end position="278"/>
    </location>
</feature>
<evidence type="ECO:0000256" key="4">
    <source>
        <dbReference type="ARBA" id="ARBA00022775"/>
    </source>
</evidence>
<keyword evidence="5" id="KW-0175">Coiled coil</keyword>
<dbReference type="PANTHER" id="PTHR16705">
    <property type="entry name" value="COMPLEXIN"/>
    <property type="match status" value="1"/>
</dbReference>
<dbReference type="PANTHER" id="PTHR16705:SF4">
    <property type="entry name" value="COMPLEXIN"/>
    <property type="match status" value="1"/>
</dbReference>
<feature type="region of interest" description="Disordered" evidence="7">
    <location>
        <begin position="296"/>
        <end position="330"/>
    </location>
</feature>
<evidence type="ECO:0000256" key="7">
    <source>
        <dbReference type="SAM" id="MobiDB-lite"/>
    </source>
</evidence>
<proteinExistence type="inferred from homology"/>
<protein>
    <submittedName>
        <fullName evidence="8">Uncharacterized protein</fullName>
    </submittedName>
</protein>
<evidence type="ECO:0000256" key="2">
    <source>
        <dbReference type="ARBA" id="ARBA00022448"/>
    </source>
</evidence>
<dbReference type="InterPro" id="IPR008849">
    <property type="entry name" value="Synaphin"/>
</dbReference>
<reference evidence="8" key="1">
    <citation type="journal article" date="2020" name="Cell">
        <title>Large-Scale Comparative Analyses of Tick Genomes Elucidate Their Genetic Diversity and Vector Capacities.</title>
        <authorList>
            <consortium name="Tick Genome and Microbiome Consortium (TIGMIC)"/>
            <person name="Jia N."/>
            <person name="Wang J."/>
            <person name="Shi W."/>
            <person name="Du L."/>
            <person name="Sun Y."/>
            <person name="Zhan W."/>
            <person name="Jiang J.F."/>
            <person name="Wang Q."/>
            <person name="Zhang B."/>
            <person name="Ji P."/>
            <person name="Bell-Sakyi L."/>
            <person name="Cui X.M."/>
            <person name="Yuan T.T."/>
            <person name="Jiang B.G."/>
            <person name="Yang W.F."/>
            <person name="Lam T.T."/>
            <person name="Chang Q.C."/>
            <person name="Ding S.J."/>
            <person name="Wang X.J."/>
            <person name="Zhu J.G."/>
            <person name="Ruan X.D."/>
            <person name="Zhao L."/>
            <person name="Wei J.T."/>
            <person name="Ye R.Z."/>
            <person name="Que T.C."/>
            <person name="Du C.H."/>
            <person name="Zhou Y.H."/>
            <person name="Cheng J.X."/>
            <person name="Dai P.F."/>
            <person name="Guo W.B."/>
            <person name="Han X.H."/>
            <person name="Huang E.J."/>
            <person name="Li L.F."/>
            <person name="Wei W."/>
            <person name="Gao Y.C."/>
            <person name="Liu J.Z."/>
            <person name="Shao H.Z."/>
            <person name="Wang X."/>
            <person name="Wang C.C."/>
            <person name="Yang T.C."/>
            <person name="Huo Q.B."/>
            <person name="Li W."/>
            <person name="Chen H.Y."/>
            <person name="Chen S.E."/>
            <person name="Zhou L.G."/>
            <person name="Ni X.B."/>
            <person name="Tian J.H."/>
            <person name="Sheng Y."/>
            <person name="Liu T."/>
            <person name="Pan Y.S."/>
            <person name="Xia L.Y."/>
            <person name="Li J."/>
            <person name="Zhao F."/>
            <person name="Cao W.C."/>
        </authorList>
    </citation>
    <scope>NUCLEOTIDE SEQUENCE</scope>
    <source>
        <strain evidence="8">Rmic-2018</strain>
    </source>
</reference>
<keyword evidence="9" id="KW-1185">Reference proteome</keyword>
<reference evidence="8" key="2">
    <citation type="submission" date="2021-09" db="EMBL/GenBank/DDBJ databases">
        <authorList>
            <person name="Jia N."/>
            <person name="Wang J."/>
            <person name="Shi W."/>
            <person name="Du L."/>
            <person name="Sun Y."/>
            <person name="Zhan W."/>
            <person name="Jiang J."/>
            <person name="Wang Q."/>
            <person name="Zhang B."/>
            <person name="Ji P."/>
            <person name="Sakyi L.B."/>
            <person name="Cui X."/>
            <person name="Yuan T."/>
            <person name="Jiang B."/>
            <person name="Yang W."/>
            <person name="Lam T.T.-Y."/>
            <person name="Chang Q."/>
            <person name="Ding S."/>
            <person name="Wang X."/>
            <person name="Zhu J."/>
            <person name="Ruan X."/>
            <person name="Zhao L."/>
            <person name="Wei J."/>
            <person name="Que T."/>
            <person name="Du C."/>
            <person name="Cheng J."/>
            <person name="Dai P."/>
            <person name="Han X."/>
            <person name="Huang E."/>
            <person name="Gao Y."/>
            <person name="Liu J."/>
            <person name="Shao H."/>
            <person name="Ye R."/>
            <person name="Li L."/>
            <person name="Wei W."/>
            <person name="Wang X."/>
            <person name="Wang C."/>
            <person name="Huo Q."/>
            <person name="Li W."/>
            <person name="Guo W."/>
            <person name="Chen H."/>
            <person name="Chen S."/>
            <person name="Zhou L."/>
            <person name="Zhou L."/>
            <person name="Ni X."/>
            <person name="Tian J."/>
            <person name="Zhou Y."/>
            <person name="Sheng Y."/>
            <person name="Liu T."/>
            <person name="Pan Y."/>
            <person name="Xia L."/>
            <person name="Li J."/>
            <person name="Zhao F."/>
            <person name="Cao W."/>
        </authorList>
    </citation>
    <scope>NUCLEOTIDE SEQUENCE</scope>
    <source>
        <strain evidence="8">Rmic-2018</strain>
        <tissue evidence="8">Larvae</tissue>
    </source>
</reference>
<evidence type="ECO:0000256" key="3">
    <source>
        <dbReference type="ARBA" id="ARBA00022483"/>
    </source>
</evidence>
<feature type="compositionally biased region" description="Acidic residues" evidence="7">
    <location>
        <begin position="167"/>
        <end position="178"/>
    </location>
</feature>
<feature type="region of interest" description="Disordered" evidence="7">
    <location>
        <begin position="347"/>
        <end position="384"/>
    </location>
</feature>
<dbReference type="GO" id="GO:0019905">
    <property type="term" value="F:syntaxin binding"/>
    <property type="evidence" value="ECO:0007669"/>
    <property type="project" value="InterPro"/>
</dbReference>
<dbReference type="Gene3D" id="1.20.5.580">
    <property type="entry name" value="Single Helix bin"/>
    <property type="match status" value="1"/>
</dbReference>
<dbReference type="GO" id="GO:0046928">
    <property type="term" value="P:regulation of neurotransmitter secretion"/>
    <property type="evidence" value="ECO:0007669"/>
    <property type="project" value="TreeGrafter"/>
</dbReference>
<dbReference type="FunFam" id="1.20.5.580:FF:000002">
    <property type="entry name" value="Complexin, isoform AB"/>
    <property type="match status" value="1"/>
</dbReference>
<feature type="compositionally biased region" description="Basic residues" evidence="7">
    <location>
        <begin position="356"/>
        <end position="371"/>
    </location>
</feature>
<comment type="similarity">
    <text evidence="1">Belongs to the complexin/synaphin family.</text>
</comment>
<feature type="region of interest" description="Disordered" evidence="7">
    <location>
        <begin position="67"/>
        <end position="151"/>
    </location>
</feature>
<dbReference type="GO" id="GO:0016079">
    <property type="term" value="P:synaptic vesicle exocytosis"/>
    <property type="evidence" value="ECO:0007669"/>
    <property type="project" value="TreeGrafter"/>
</dbReference>
<feature type="region of interest" description="Disordered" evidence="7">
    <location>
        <begin position="399"/>
        <end position="431"/>
    </location>
</feature>
<feature type="compositionally biased region" description="Acidic residues" evidence="7">
    <location>
        <begin position="246"/>
        <end position="259"/>
    </location>
</feature>
<dbReference type="AlphaFoldDB" id="A0A9J6D8G0"/>
<evidence type="ECO:0000313" key="9">
    <source>
        <dbReference type="Proteomes" id="UP000821866"/>
    </source>
</evidence>
<feature type="compositionally biased region" description="Basic and acidic residues" evidence="7">
    <location>
        <begin position="179"/>
        <end position="227"/>
    </location>
</feature>
<sequence>MVRKKVERVRVGEWPAGRSRHGFILGQEALRDEVDCSGIGRARNVKLSIILVSRNWCCVAPRTKSGAGGAFRGPPAAALSASRPSSRTRPPCAQLRSKSRSLRHEHLAPDRLVIPKGRQHSAAWGCSSPQVSALSKPRVPSRERSTNGPPLSLFFFPAAGQIGGDGETSEDKEAEAEAEQERLEALREAEERRKEKHRRMEEEREKMRQQIRDKYGIKKKEEEKPAEVDDFAAGSLNRRKKTPEEIAAENEAAEQDDLTSETAEHHRDAGERAEIEHRRQVRTAVSAGLQLCKQQGAELRRLRRTPTTTQSKAARDGGGHRVAFPGPPARKDTLFFAQRLAPSKTRALPAAAACRGRARRHAAKDTKRKYNGRAPPETRLQPVPPVVFPSAARLNRPLAPRGAASQRAPFPSEPPSLTPPDGWDRGPHGRPRVRFSPRGLYVCRNVAVIWR</sequence>
<evidence type="ECO:0000256" key="6">
    <source>
        <dbReference type="ARBA" id="ARBA00037297"/>
    </source>
</evidence>
<keyword evidence="3" id="KW-0268">Exocytosis</keyword>
<organism evidence="8 9">
    <name type="scientific">Rhipicephalus microplus</name>
    <name type="common">Cattle tick</name>
    <name type="synonym">Boophilus microplus</name>
    <dbReference type="NCBI Taxonomy" id="6941"/>
    <lineage>
        <taxon>Eukaryota</taxon>
        <taxon>Metazoa</taxon>
        <taxon>Ecdysozoa</taxon>
        <taxon>Arthropoda</taxon>
        <taxon>Chelicerata</taxon>
        <taxon>Arachnida</taxon>
        <taxon>Acari</taxon>
        <taxon>Parasitiformes</taxon>
        <taxon>Ixodida</taxon>
        <taxon>Ixodoidea</taxon>
        <taxon>Ixodidae</taxon>
        <taxon>Rhipicephalinae</taxon>
        <taxon>Rhipicephalus</taxon>
        <taxon>Boophilus</taxon>
    </lineage>
</organism>